<dbReference type="Proteomes" id="UP000789405">
    <property type="component" value="Unassembled WGS sequence"/>
</dbReference>
<organism evidence="1 2">
    <name type="scientific">Dentiscutata erythropus</name>
    <dbReference type="NCBI Taxonomy" id="1348616"/>
    <lineage>
        <taxon>Eukaryota</taxon>
        <taxon>Fungi</taxon>
        <taxon>Fungi incertae sedis</taxon>
        <taxon>Mucoromycota</taxon>
        <taxon>Glomeromycotina</taxon>
        <taxon>Glomeromycetes</taxon>
        <taxon>Diversisporales</taxon>
        <taxon>Gigasporaceae</taxon>
        <taxon>Dentiscutata</taxon>
    </lineage>
</organism>
<keyword evidence="2" id="KW-1185">Reference proteome</keyword>
<dbReference type="OrthoDB" id="2303067at2759"/>
<protein>
    <submittedName>
        <fullName evidence="1">18798_t:CDS:1</fullName>
    </submittedName>
</protein>
<feature type="non-terminal residue" evidence="1">
    <location>
        <position position="1"/>
    </location>
</feature>
<evidence type="ECO:0000313" key="2">
    <source>
        <dbReference type="Proteomes" id="UP000789405"/>
    </source>
</evidence>
<proteinExistence type="predicted"/>
<gene>
    <name evidence="1" type="ORF">DERYTH_LOCUS18655</name>
</gene>
<sequence>ETEIEQRITDSYNFEAESYSDISNSKHYDPMHQTSAERSTNERFTPLKIRCLGANCINTAAFDRHHANCGGNFQISNRARLKCNGCSLVEDITNFSFNCSNHNGNYFQSTNQIDISAFKRALFSALSEGAMDESITLELIQYLNNGL</sequence>
<evidence type="ECO:0000313" key="1">
    <source>
        <dbReference type="EMBL" id="CAG8770652.1"/>
    </source>
</evidence>
<accession>A0A9N9NXU6</accession>
<reference evidence="1" key="1">
    <citation type="submission" date="2021-06" db="EMBL/GenBank/DDBJ databases">
        <authorList>
            <person name="Kallberg Y."/>
            <person name="Tangrot J."/>
            <person name="Rosling A."/>
        </authorList>
    </citation>
    <scope>NUCLEOTIDE SEQUENCE</scope>
    <source>
        <strain evidence="1">MA453B</strain>
    </source>
</reference>
<dbReference type="AlphaFoldDB" id="A0A9N9NXU6"/>
<comment type="caution">
    <text evidence="1">The sequence shown here is derived from an EMBL/GenBank/DDBJ whole genome shotgun (WGS) entry which is preliminary data.</text>
</comment>
<name>A0A9N9NXU6_9GLOM</name>
<dbReference type="EMBL" id="CAJVPY010019223">
    <property type="protein sequence ID" value="CAG8770652.1"/>
    <property type="molecule type" value="Genomic_DNA"/>
</dbReference>